<feature type="domain" description="Egal-1 winged helix" evidence="3">
    <location>
        <begin position="115"/>
        <end position="182"/>
    </location>
</feature>
<feature type="domain" description="Egal-1 winged helix" evidence="3">
    <location>
        <begin position="29"/>
        <end position="100"/>
    </location>
</feature>
<feature type="compositionally biased region" description="Low complexity" evidence="1">
    <location>
        <begin position="408"/>
        <end position="423"/>
    </location>
</feature>
<dbReference type="InterPro" id="IPR002562">
    <property type="entry name" value="3'-5'_exonuclease_dom"/>
</dbReference>
<feature type="compositionally biased region" description="Low complexity" evidence="1">
    <location>
        <begin position="1089"/>
        <end position="1098"/>
    </location>
</feature>
<feature type="region of interest" description="Disordered" evidence="1">
    <location>
        <begin position="236"/>
        <end position="261"/>
    </location>
</feature>
<feature type="compositionally biased region" description="Polar residues" evidence="1">
    <location>
        <begin position="424"/>
        <end position="433"/>
    </location>
</feature>
<organism evidence="4 5">
    <name type="scientific">Fragariocoptes setiger</name>
    <dbReference type="NCBI Taxonomy" id="1670756"/>
    <lineage>
        <taxon>Eukaryota</taxon>
        <taxon>Metazoa</taxon>
        <taxon>Ecdysozoa</taxon>
        <taxon>Arthropoda</taxon>
        <taxon>Chelicerata</taxon>
        <taxon>Arachnida</taxon>
        <taxon>Acari</taxon>
        <taxon>Acariformes</taxon>
        <taxon>Trombidiformes</taxon>
        <taxon>Prostigmata</taxon>
        <taxon>Eupodina</taxon>
        <taxon>Eriophyoidea</taxon>
        <taxon>Phytoptidae</taxon>
        <taxon>Fragariocoptes</taxon>
    </lineage>
</organism>
<dbReference type="PANTHER" id="PTHR46814">
    <property type="entry name" value="EGALITARIAN, ISOFORM B"/>
    <property type="match status" value="1"/>
</dbReference>
<dbReference type="InterPro" id="IPR036397">
    <property type="entry name" value="RNaseH_sf"/>
</dbReference>
<dbReference type="PANTHER" id="PTHR46814:SF1">
    <property type="entry name" value="EGALITARIAN, ISOFORM B"/>
    <property type="match status" value="1"/>
</dbReference>
<dbReference type="Proteomes" id="UP000825002">
    <property type="component" value="Unassembled WGS sequence"/>
</dbReference>
<feature type="compositionally biased region" description="Low complexity" evidence="1">
    <location>
        <begin position="561"/>
        <end position="574"/>
    </location>
</feature>
<feature type="compositionally biased region" description="Polar residues" evidence="1">
    <location>
        <begin position="521"/>
        <end position="551"/>
    </location>
</feature>
<comment type="caution">
    <text evidence="4">The sequence shown here is derived from an EMBL/GenBank/DDBJ whole genome shotgun (WGS) entry which is preliminary data.</text>
</comment>
<accession>A0ABQ7S8P8</accession>
<feature type="region of interest" description="Disordered" evidence="1">
    <location>
        <begin position="1089"/>
        <end position="1124"/>
    </location>
</feature>
<dbReference type="EMBL" id="JAIFTH010000333">
    <property type="protein sequence ID" value="KAG9509795.1"/>
    <property type="molecule type" value="Genomic_DNA"/>
</dbReference>
<feature type="compositionally biased region" description="Low complexity" evidence="1">
    <location>
        <begin position="509"/>
        <end position="520"/>
    </location>
</feature>
<dbReference type="SUPFAM" id="SSF53098">
    <property type="entry name" value="Ribonuclease H-like"/>
    <property type="match status" value="1"/>
</dbReference>
<feature type="region of interest" description="Disordered" evidence="1">
    <location>
        <begin position="786"/>
        <end position="809"/>
    </location>
</feature>
<feature type="region of interest" description="Disordered" evidence="1">
    <location>
        <begin position="478"/>
        <end position="609"/>
    </location>
</feature>
<dbReference type="Pfam" id="PF23713">
    <property type="entry name" value="WHD_Egal"/>
    <property type="match status" value="2"/>
</dbReference>
<dbReference type="InterPro" id="IPR056589">
    <property type="entry name" value="WH_Egal-1"/>
</dbReference>
<proteinExistence type="predicted"/>
<protein>
    <submittedName>
        <fullName evidence="4">Egalitarian protein-like protein</fullName>
    </submittedName>
</protein>
<feature type="region of interest" description="Disordered" evidence="1">
    <location>
        <begin position="320"/>
        <end position="369"/>
    </location>
</feature>
<feature type="compositionally biased region" description="Polar residues" evidence="1">
    <location>
        <begin position="338"/>
        <end position="349"/>
    </location>
</feature>
<dbReference type="Pfam" id="PF01612">
    <property type="entry name" value="DNA_pol_A_exo1"/>
    <property type="match status" value="1"/>
</dbReference>
<name>A0ABQ7S8P8_9ACAR</name>
<reference evidence="4 5" key="1">
    <citation type="submission" date="2020-10" db="EMBL/GenBank/DDBJ databases">
        <authorList>
            <person name="Klimov P.B."/>
            <person name="Dyachkov S.M."/>
            <person name="Chetverikov P.E."/>
        </authorList>
    </citation>
    <scope>NUCLEOTIDE SEQUENCE [LARGE SCALE GENOMIC DNA]</scope>
    <source>
        <strain evidence="4">BMOC 18-1129-001#AD2665</strain>
        <tissue evidence="4">Entire mites</tissue>
    </source>
</reference>
<gene>
    <name evidence="4" type="primary">egal-1</name>
    <name evidence="4" type="ORF">GZH46_01673</name>
</gene>
<evidence type="ECO:0000313" key="4">
    <source>
        <dbReference type="EMBL" id="KAG9509795.1"/>
    </source>
</evidence>
<feature type="compositionally biased region" description="Polar residues" evidence="1">
    <location>
        <begin position="796"/>
        <end position="807"/>
    </location>
</feature>
<feature type="domain" description="3'-5' exonuclease" evidence="2">
    <location>
        <begin position="814"/>
        <end position="903"/>
    </location>
</feature>
<keyword evidence="5" id="KW-1185">Reference proteome</keyword>
<sequence>MASSETDDSSISNNNNNNKGCDYDHVRNMALMFFLDRMFMSKTVGREVRTLHDLSCLFGAKGFTKEMRQVVGASRSGLKRFLSAYPSLFTIDGDRVYLTQINEGPNGANGRDYEQEAVEYFEKKLVPFGNALVPIKNLFGYRSQATQEVRHVSGQNTKEFMGFLARHTDVFETHEDYVVLKSVIQDVESRGESRAAMQRVIEEDVIDPYLMKQFTLIVENCLKDLLAGRDLPPQLKVTNCDNANEDGRDGSGDDSDTEHPVSVQDLHAKLRQEYNNELFNKMTRTQEDLKVFLRMHPEVFKRFKIADIEYVSLVPEHVRQQSEQSSSSSNAFRAPLRRSNNTNACDEQFSSIQSTSTTTYHDGSSDKDESYTLALTTTSNDPEDRSLLEASNAPLSLPPMKLPATTKLSQTTQPQELEQPQQSKCFASVQQNEPQPTPSPSSLTSAKQALNDQSLAQIIASCQKHPESQCKDSMIEKLNDPVSHSPSLSDDTSKSCVNSQDDNHTLNKSPSAVPVSTSPSQNNPISIQESNLIDTTTTIAERTSCQDTNNEMDSKHNSLYSRSSSTTTQTTGGSNLRASAAPFIPRSSLNKTPTIASTPTPPANVNGASKLPLNTSYSLLNQPTDINHFMFTHSSGPTSLNSTVNQSMYSETSVVAQTLNQGKIGSMQAAQRTPRRTIDPRAVVRSYLMRAVADNSSFDNRVSDNQRAFNSLVPNINSSNRDTFTRLPHYRSRIISTTTEAQLLVQRILHCTDTVGFGFNGASSGQINLIQLGYVSKKFGPTCATSNINDGMPSPASGTDKTQSNSVDRNDLSKEPQVYLLDVLGNKQLLEALRPLLESNDIVKVIHDVRNKSNALYNETGILIRNVFDTQVANLVIQQQDTGKPAYKSRYISSGKLCEIYGGPFVEQYHHTLRHCTQLYSRNGASALANIGKAIKSKDAKYWSTRPITELMYYESTHDIYCIIGCVYESFRSKLKPEYLSLFDQLNREGILAKIKPDEIKSLKRERKADLELIELKRKLYNSNGPIVLSNREIRLLRHVDLTNEVRSKIQQCQKVAKKLERLDEKAHKLSEGLSLGDCSLATINNSSDTSSSANFASYDDDYDDNDNSNTDVNGQHEQSGKTDCDEFDYENGCTSLIDSSMFDAIKNTIIESTDIIESDFDSIGGSSCHCHCHTKCSKVDVSIQCNLLQ</sequence>
<evidence type="ECO:0000259" key="3">
    <source>
        <dbReference type="Pfam" id="PF23713"/>
    </source>
</evidence>
<feature type="compositionally biased region" description="Low complexity" evidence="1">
    <location>
        <begin position="350"/>
        <end position="359"/>
    </location>
</feature>
<dbReference type="Gene3D" id="3.30.420.10">
    <property type="entry name" value="Ribonuclease H-like superfamily/Ribonuclease H"/>
    <property type="match status" value="1"/>
</dbReference>
<evidence type="ECO:0000256" key="1">
    <source>
        <dbReference type="SAM" id="MobiDB-lite"/>
    </source>
</evidence>
<feature type="region of interest" description="Disordered" evidence="1">
    <location>
        <begin position="408"/>
        <end position="447"/>
    </location>
</feature>
<feature type="compositionally biased region" description="Polar residues" evidence="1">
    <location>
        <begin position="482"/>
        <end position="500"/>
    </location>
</feature>
<evidence type="ECO:0000259" key="2">
    <source>
        <dbReference type="Pfam" id="PF01612"/>
    </source>
</evidence>
<feature type="non-terminal residue" evidence="4">
    <location>
        <position position="1"/>
    </location>
</feature>
<dbReference type="InterPro" id="IPR012337">
    <property type="entry name" value="RNaseH-like_sf"/>
</dbReference>
<evidence type="ECO:0000313" key="5">
    <source>
        <dbReference type="Proteomes" id="UP000825002"/>
    </source>
</evidence>